<name>A0A1J1HJC8_9DIPT</name>
<evidence type="ECO:0000313" key="2">
    <source>
        <dbReference type="Proteomes" id="UP000183832"/>
    </source>
</evidence>
<proteinExistence type="predicted"/>
<reference evidence="1 2" key="1">
    <citation type="submission" date="2015-04" db="EMBL/GenBank/DDBJ databases">
        <authorList>
            <person name="Syromyatnikov M.Y."/>
            <person name="Popov V.N."/>
        </authorList>
    </citation>
    <scope>NUCLEOTIDE SEQUENCE [LARGE SCALE GENOMIC DNA]</scope>
</reference>
<sequence length="88" mass="10408">MIPISESQKRRVGFHSRKAFVSSSSTSKKESVKCFFLLSPFTETNLSHNYPDPFLRNVIHMNFNYTIVIDIIYAVEKELEERNYSEWQ</sequence>
<evidence type="ECO:0000313" key="1">
    <source>
        <dbReference type="EMBL" id="CRK88019.1"/>
    </source>
</evidence>
<gene>
    <name evidence="1" type="ORF">CLUMA_CG001805</name>
</gene>
<dbReference type="EMBL" id="CVRI01000006">
    <property type="protein sequence ID" value="CRK88019.1"/>
    <property type="molecule type" value="Genomic_DNA"/>
</dbReference>
<protein>
    <submittedName>
        <fullName evidence="1">CLUMA_CG001805, isoform A</fullName>
    </submittedName>
</protein>
<dbReference type="AlphaFoldDB" id="A0A1J1HJC8"/>
<keyword evidence="2" id="KW-1185">Reference proteome</keyword>
<organism evidence="1 2">
    <name type="scientific">Clunio marinus</name>
    <dbReference type="NCBI Taxonomy" id="568069"/>
    <lineage>
        <taxon>Eukaryota</taxon>
        <taxon>Metazoa</taxon>
        <taxon>Ecdysozoa</taxon>
        <taxon>Arthropoda</taxon>
        <taxon>Hexapoda</taxon>
        <taxon>Insecta</taxon>
        <taxon>Pterygota</taxon>
        <taxon>Neoptera</taxon>
        <taxon>Endopterygota</taxon>
        <taxon>Diptera</taxon>
        <taxon>Nematocera</taxon>
        <taxon>Chironomoidea</taxon>
        <taxon>Chironomidae</taxon>
        <taxon>Clunio</taxon>
    </lineage>
</organism>
<accession>A0A1J1HJC8</accession>
<dbReference type="Proteomes" id="UP000183832">
    <property type="component" value="Unassembled WGS sequence"/>
</dbReference>